<keyword evidence="2" id="KW-0119">Carbohydrate metabolism</keyword>
<sequence length="471" mass="50779">METLLLNQIRRTGFSQFLRSLYLIGCLFSFNACLLNPIVRDLLCPGKDPSSQSLFYLWALLANSNSMVELSQSWAGIYKGDSLQLKAQYYSYGSKTDSTFQWSSSNNSVATVDANGLVQSIGNGKVWITATAADGKASASSDITVYTGYVYTSLNLISYVGHLTMAVNTGILSANATTFAGNSTDPNGIVTDPAGKYLYTGDFGTATISQFIINQSTGGLTFNTPATVAAGTNPRNLVITPDGKYLYLASQGTQTIRAYRINTDGTLTFINSYSTVIGHTQIQISRNGNFIFYLSPTLTEVISYRINNTDGTLTQAGISPTFPNNGSGHVSTHPNGNFIYVGSYPALMIFGLDSETGSLSFVDSVFHGMSINSTAIHPSGLFYYLIHINEGIIACYTVDRKTGKISYSSSVTGYSGNSLRFMVIDPTGRYAYVADNNTSDLFQFSINQITGELTSMGTVNPGGAQWNLTFL</sequence>
<keyword evidence="3" id="KW-1133">Transmembrane helix</keyword>
<dbReference type="RefSeq" id="WP_135659141.1">
    <property type="nucleotide sequence ID" value="NZ_RQHF01000028.1"/>
</dbReference>
<evidence type="ECO:0000256" key="1">
    <source>
        <dbReference type="ARBA" id="ARBA00005564"/>
    </source>
</evidence>
<accession>A0ABY2NMW0</accession>
<dbReference type="Gene3D" id="2.60.40.1080">
    <property type="match status" value="1"/>
</dbReference>
<evidence type="ECO:0000313" key="6">
    <source>
        <dbReference type="Proteomes" id="UP000298112"/>
    </source>
</evidence>
<dbReference type="Proteomes" id="UP000298112">
    <property type="component" value="Unassembled WGS sequence"/>
</dbReference>
<dbReference type="Pfam" id="PF02368">
    <property type="entry name" value="Big_2"/>
    <property type="match status" value="1"/>
</dbReference>
<dbReference type="InterPro" id="IPR050282">
    <property type="entry name" value="Cycloisomerase_2"/>
</dbReference>
<reference evidence="6" key="1">
    <citation type="journal article" date="2019" name="PLoS Negl. Trop. Dis.">
        <title>Revisiting the worldwide diversity of Leptospira species in the environment.</title>
        <authorList>
            <person name="Vincent A.T."/>
            <person name="Schiettekatte O."/>
            <person name="Bourhy P."/>
            <person name="Veyrier F.J."/>
            <person name="Picardeau M."/>
        </authorList>
    </citation>
    <scope>NUCLEOTIDE SEQUENCE [LARGE SCALE GENOMIC DNA]</scope>
    <source>
        <strain evidence="6">201601955</strain>
    </source>
</reference>
<proteinExistence type="inferred from homology"/>
<organism evidence="5 6">
    <name type="scientific">Leptospira vanthielii</name>
    <dbReference type="NCBI Taxonomy" id="293085"/>
    <lineage>
        <taxon>Bacteria</taxon>
        <taxon>Pseudomonadati</taxon>
        <taxon>Spirochaetota</taxon>
        <taxon>Spirochaetia</taxon>
        <taxon>Leptospirales</taxon>
        <taxon>Leptospiraceae</taxon>
        <taxon>Leptospira</taxon>
    </lineage>
</organism>
<evidence type="ECO:0000313" key="5">
    <source>
        <dbReference type="EMBL" id="TGM52232.1"/>
    </source>
</evidence>
<dbReference type="InterPro" id="IPR015943">
    <property type="entry name" value="WD40/YVTN_repeat-like_dom_sf"/>
</dbReference>
<evidence type="ECO:0000259" key="4">
    <source>
        <dbReference type="SMART" id="SM00635"/>
    </source>
</evidence>
<dbReference type="InterPro" id="IPR003343">
    <property type="entry name" value="Big_2"/>
</dbReference>
<keyword evidence="3" id="KW-0472">Membrane</keyword>
<comment type="similarity">
    <text evidence="1">Belongs to the cycloisomerase 2 family.</text>
</comment>
<dbReference type="SMART" id="SM00635">
    <property type="entry name" value="BID_2"/>
    <property type="match status" value="1"/>
</dbReference>
<dbReference type="Pfam" id="PF10282">
    <property type="entry name" value="Lactonase"/>
    <property type="match status" value="1"/>
</dbReference>
<protein>
    <submittedName>
        <fullName evidence="5">6-phosphogluconolactonase</fullName>
    </submittedName>
</protein>
<feature type="transmembrane region" description="Helical" evidence="3">
    <location>
        <begin position="21"/>
        <end position="39"/>
    </location>
</feature>
<dbReference type="InterPro" id="IPR008964">
    <property type="entry name" value="Invasin/intimin_cell_adhesion"/>
</dbReference>
<dbReference type="SUPFAM" id="SSF49373">
    <property type="entry name" value="Invasin/intimin cell-adhesion fragments"/>
    <property type="match status" value="1"/>
</dbReference>
<keyword evidence="2" id="KW-0313">Glucose metabolism</keyword>
<evidence type="ECO:0000256" key="2">
    <source>
        <dbReference type="ARBA" id="ARBA00022526"/>
    </source>
</evidence>
<dbReference type="EMBL" id="RQHF01000028">
    <property type="protein sequence ID" value="TGM52232.1"/>
    <property type="molecule type" value="Genomic_DNA"/>
</dbReference>
<dbReference type="PANTHER" id="PTHR30344:SF1">
    <property type="entry name" value="6-PHOSPHOGLUCONOLACTONASE"/>
    <property type="match status" value="1"/>
</dbReference>
<dbReference type="InterPro" id="IPR019405">
    <property type="entry name" value="Lactonase_7-beta_prop"/>
</dbReference>
<comment type="caution">
    <text evidence="5">The sequence shown here is derived from an EMBL/GenBank/DDBJ whole genome shotgun (WGS) entry which is preliminary data.</text>
</comment>
<gene>
    <name evidence="5" type="ORF">EHQ95_11210</name>
</gene>
<dbReference type="Gene3D" id="2.130.10.10">
    <property type="entry name" value="YVTN repeat-like/Quinoprotein amine dehydrogenase"/>
    <property type="match status" value="1"/>
</dbReference>
<name>A0ABY2NMW0_9LEPT</name>
<dbReference type="PANTHER" id="PTHR30344">
    <property type="entry name" value="6-PHOSPHOGLUCONOLACTONASE-RELATED"/>
    <property type="match status" value="1"/>
</dbReference>
<dbReference type="SUPFAM" id="SSF101908">
    <property type="entry name" value="Putative isomerase YbhE"/>
    <property type="match status" value="1"/>
</dbReference>
<evidence type="ECO:0000256" key="3">
    <source>
        <dbReference type="SAM" id="Phobius"/>
    </source>
</evidence>
<feature type="domain" description="BIG2" evidence="4">
    <location>
        <begin position="64"/>
        <end position="142"/>
    </location>
</feature>
<keyword evidence="6" id="KW-1185">Reference proteome</keyword>
<keyword evidence="3" id="KW-0812">Transmembrane</keyword>